<accession>A0A8I0EWL3</accession>
<dbReference type="RefSeq" id="WP_187769608.1">
    <property type="nucleotide sequence ID" value="NZ_JACTVM010000003.1"/>
</dbReference>
<name>A0A8I0EWL3_9ACTN</name>
<evidence type="ECO:0000313" key="1">
    <source>
        <dbReference type="EMBL" id="MBC9226849.1"/>
    </source>
</evidence>
<proteinExistence type="predicted"/>
<comment type="caution">
    <text evidence="1">The sequence shown here is derived from an EMBL/GenBank/DDBJ whole genome shotgun (WGS) entry which is preliminary data.</text>
</comment>
<dbReference type="AlphaFoldDB" id="A0A8I0EWL3"/>
<protein>
    <submittedName>
        <fullName evidence="1">Uncharacterized protein</fullName>
    </submittedName>
</protein>
<reference evidence="1" key="1">
    <citation type="submission" date="2020-09" db="EMBL/GenBank/DDBJ databases">
        <title>Novel species in genus Aeromicrobium.</title>
        <authorList>
            <person name="Zhang G."/>
        </authorList>
    </citation>
    <scope>NUCLEOTIDE SEQUENCE</scope>
    <source>
        <strain evidence="1">Zg-636</strain>
    </source>
</reference>
<dbReference type="Proteomes" id="UP000620591">
    <property type="component" value="Unassembled WGS sequence"/>
</dbReference>
<evidence type="ECO:0000313" key="2">
    <source>
        <dbReference type="Proteomes" id="UP000620591"/>
    </source>
</evidence>
<dbReference type="EMBL" id="JACTVM010000003">
    <property type="protein sequence ID" value="MBC9226849.1"/>
    <property type="molecule type" value="Genomic_DNA"/>
</dbReference>
<gene>
    <name evidence="1" type="ORF">IBG24_11015</name>
</gene>
<sequence>MASWWRASNPELVVAPTGAPAIGSVHDRRFVDRELVQPGPSGRLSRKHVAEVLGAVGDVDPLSLYETRIDDVTLIDGPSVHCYFRSEGDVVVESVDPDGWRRFTFVTAPRVMARLVIDLAAIIPRGPGRLVACTLAEGSAVLLSDGMNVVLGDLPESHGPAHNTVRLDPEDIQLLLLARLRTPALA</sequence>
<organism evidence="1 2">
    <name type="scientific">Aeromicrobium senzhongii</name>
    <dbReference type="NCBI Taxonomy" id="2663859"/>
    <lineage>
        <taxon>Bacteria</taxon>
        <taxon>Bacillati</taxon>
        <taxon>Actinomycetota</taxon>
        <taxon>Actinomycetes</taxon>
        <taxon>Propionibacteriales</taxon>
        <taxon>Nocardioidaceae</taxon>
        <taxon>Aeromicrobium</taxon>
    </lineage>
</organism>